<dbReference type="RefSeq" id="WP_087029712.1">
    <property type="nucleotide sequence ID" value="NZ_FJNE01000001.1"/>
</dbReference>
<keyword evidence="1 3" id="KW-0378">Hydrolase</keyword>
<organism evidence="3 4">
    <name type="scientific">Trichococcus palustris</name>
    <dbReference type="NCBI Taxonomy" id="140314"/>
    <lineage>
        <taxon>Bacteria</taxon>
        <taxon>Bacillati</taxon>
        <taxon>Bacillota</taxon>
        <taxon>Bacilli</taxon>
        <taxon>Lactobacillales</taxon>
        <taxon>Carnobacteriaceae</taxon>
        <taxon>Trichococcus</taxon>
    </lineage>
</organism>
<evidence type="ECO:0000313" key="3">
    <source>
        <dbReference type="EMBL" id="CZQ80254.1"/>
    </source>
</evidence>
<dbReference type="PANTHER" id="PTHR43798">
    <property type="entry name" value="MONOACYLGLYCEROL LIPASE"/>
    <property type="match status" value="1"/>
</dbReference>
<dbReference type="OrthoDB" id="252464at2"/>
<dbReference type="InterPro" id="IPR050266">
    <property type="entry name" value="AB_hydrolase_sf"/>
</dbReference>
<evidence type="ECO:0000259" key="2">
    <source>
        <dbReference type="Pfam" id="PF00561"/>
    </source>
</evidence>
<dbReference type="EMBL" id="FJNE01000001">
    <property type="protein sequence ID" value="CZQ80254.1"/>
    <property type="molecule type" value="Genomic_DNA"/>
</dbReference>
<dbReference type="InterPro" id="IPR000073">
    <property type="entry name" value="AB_hydrolase_1"/>
</dbReference>
<dbReference type="GO" id="GO:0016787">
    <property type="term" value="F:hydrolase activity"/>
    <property type="evidence" value="ECO:0007669"/>
    <property type="project" value="UniProtKB-KW"/>
</dbReference>
<dbReference type="SUPFAM" id="SSF53474">
    <property type="entry name" value="alpha/beta-Hydrolases"/>
    <property type="match status" value="1"/>
</dbReference>
<dbReference type="Pfam" id="PF00561">
    <property type="entry name" value="Abhydrolase_1"/>
    <property type="match status" value="1"/>
</dbReference>
<feature type="domain" description="AB hydrolase-1" evidence="2">
    <location>
        <begin position="23"/>
        <end position="159"/>
    </location>
</feature>
<accession>A0A143Y7U3</accession>
<dbReference type="STRING" id="140314.SAMN04488076_102237"/>
<dbReference type="GO" id="GO:0016020">
    <property type="term" value="C:membrane"/>
    <property type="evidence" value="ECO:0007669"/>
    <property type="project" value="TreeGrafter"/>
</dbReference>
<gene>
    <name evidence="3" type="ORF">Tpal_54</name>
</gene>
<reference evidence="3 4" key="1">
    <citation type="submission" date="2016-02" db="EMBL/GenBank/DDBJ databases">
        <authorList>
            <person name="Wen L."/>
            <person name="He K."/>
            <person name="Yang H."/>
        </authorList>
    </citation>
    <scope>NUCLEOTIDE SEQUENCE [LARGE SCALE GENOMIC DNA]</scope>
    <source>
        <strain evidence="3">Trichococcus palustris</strain>
    </source>
</reference>
<dbReference type="Gene3D" id="3.40.50.1820">
    <property type="entry name" value="alpha/beta hydrolase"/>
    <property type="match status" value="1"/>
</dbReference>
<sequence>MEEKILKTRKGNLFYRKTGKGEPLLFLHGNGEDSSIFRAQFPFFKKHFTVYALDTRGHGQSALGVKRLTFRQIAKDILLLLDAEKVENVHIIGFSDGGNFGLYLASHHPERVASLITMGANYEADGLIDDCYGETIATQESLLALPDSDPDKIRRLCINSLMLDELDLTERDLRRIKTKTLIMAGEFDLVTDEQTEKIHRLVPGSRKIIVPGGGHDFFVSDPAALKKAAIAFYDFL</sequence>
<keyword evidence="4" id="KW-1185">Reference proteome</keyword>
<dbReference type="InterPro" id="IPR029058">
    <property type="entry name" value="AB_hydrolase_fold"/>
</dbReference>
<dbReference type="PRINTS" id="PR00111">
    <property type="entry name" value="ABHYDROLASE"/>
</dbReference>
<evidence type="ECO:0000313" key="4">
    <source>
        <dbReference type="Proteomes" id="UP000242754"/>
    </source>
</evidence>
<dbReference type="AlphaFoldDB" id="A0A143Y7U3"/>
<protein>
    <submittedName>
        <fullName evidence="3">Alpha/beta hydrolase fold-1</fullName>
    </submittedName>
</protein>
<evidence type="ECO:0000256" key="1">
    <source>
        <dbReference type="ARBA" id="ARBA00022801"/>
    </source>
</evidence>
<dbReference type="PANTHER" id="PTHR43798:SF31">
    <property type="entry name" value="AB HYDROLASE SUPERFAMILY PROTEIN YCLE"/>
    <property type="match status" value="1"/>
</dbReference>
<dbReference type="Proteomes" id="UP000242754">
    <property type="component" value="Unassembled WGS sequence"/>
</dbReference>
<name>A0A143Y7U3_9LACT</name>
<proteinExistence type="predicted"/>